<proteinExistence type="inferred from homology"/>
<reference evidence="6" key="1">
    <citation type="journal article" date="2016" name="Gigascience">
        <title>De novo construction of an expanded transcriptome assembly for the western tarnished plant bug, Lygus hesperus.</title>
        <authorList>
            <person name="Tassone E.E."/>
            <person name="Geib S.M."/>
            <person name="Hall B."/>
            <person name="Fabrick J.A."/>
            <person name="Brent C.S."/>
            <person name="Hull J.J."/>
        </authorList>
    </citation>
    <scope>NUCLEOTIDE SEQUENCE</scope>
</reference>
<dbReference type="AlphaFoldDB" id="A0A146LUY7"/>
<dbReference type="PANTHER" id="PTHR13266">
    <property type="entry name" value="PROTEASOME INHIBITOR"/>
    <property type="match status" value="1"/>
</dbReference>
<evidence type="ECO:0000313" key="6">
    <source>
        <dbReference type="EMBL" id="JAQ11483.1"/>
    </source>
</evidence>
<evidence type="ECO:0000256" key="1">
    <source>
        <dbReference type="ARBA" id="ARBA00004496"/>
    </source>
</evidence>
<sequence length="111" mass="12124">NSPSAPQFDNFPSLIERERNPLSVGRSDLDPLGSIGPLRRSITPGGGGMLFVPPPGGSRQDPNGHFYGVPPGSVPPGARFDPFRPPDVDSFPRRQNRRDNDDFLPPDFDNM</sequence>
<name>A0A146LUY7_LYGHE</name>
<keyword evidence="3" id="KW-0963">Cytoplasm</keyword>
<evidence type="ECO:0000256" key="4">
    <source>
        <dbReference type="SAM" id="MobiDB-lite"/>
    </source>
</evidence>
<feature type="non-terminal residue" evidence="6">
    <location>
        <position position="1"/>
    </location>
</feature>
<feature type="compositionally biased region" description="Basic and acidic residues" evidence="4">
    <location>
        <begin position="81"/>
        <end position="101"/>
    </location>
</feature>
<dbReference type="EMBL" id="GDHC01007146">
    <property type="protein sequence ID" value="JAQ11483.1"/>
    <property type="molecule type" value="Transcribed_RNA"/>
</dbReference>
<comment type="similarity">
    <text evidence="2">Belongs to the proteasome inhibitor PI31 family.</text>
</comment>
<dbReference type="GO" id="GO:0070628">
    <property type="term" value="F:proteasome binding"/>
    <property type="evidence" value="ECO:0007669"/>
    <property type="project" value="InterPro"/>
</dbReference>
<dbReference type="GO" id="GO:0043161">
    <property type="term" value="P:proteasome-mediated ubiquitin-dependent protein catabolic process"/>
    <property type="evidence" value="ECO:0007669"/>
    <property type="project" value="InterPro"/>
</dbReference>
<accession>A0A146LUY7</accession>
<dbReference type="GO" id="GO:0005737">
    <property type="term" value="C:cytoplasm"/>
    <property type="evidence" value="ECO:0007669"/>
    <property type="project" value="UniProtKB-SubCell"/>
</dbReference>
<evidence type="ECO:0000256" key="3">
    <source>
        <dbReference type="ARBA" id="ARBA00022490"/>
    </source>
</evidence>
<organism evidence="6">
    <name type="scientific">Lygus hesperus</name>
    <name type="common">Western plant bug</name>
    <dbReference type="NCBI Taxonomy" id="30085"/>
    <lineage>
        <taxon>Eukaryota</taxon>
        <taxon>Metazoa</taxon>
        <taxon>Ecdysozoa</taxon>
        <taxon>Arthropoda</taxon>
        <taxon>Hexapoda</taxon>
        <taxon>Insecta</taxon>
        <taxon>Pterygota</taxon>
        <taxon>Neoptera</taxon>
        <taxon>Paraneoptera</taxon>
        <taxon>Hemiptera</taxon>
        <taxon>Heteroptera</taxon>
        <taxon>Panheteroptera</taxon>
        <taxon>Cimicomorpha</taxon>
        <taxon>Miridae</taxon>
        <taxon>Mirini</taxon>
        <taxon>Lygus</taxon>
    </lineage>
</organism>
<comment type="subcellular location">
    <subcellularLocation>
        <location evidence="1">Cytoplasm</location>
    </subcellularLocation>
</comment>
<feature type="domain" description="PI31 proteasome regulator C-terminal" evidence="5">
    <location>
        <begin position="24"/>
        <end position="85"/>
    </location>
</feature>
<evidence type="ECO:0000256" key="2">
    <source>
        <dbReference type="ARBA" id="ARBA00006405"/>
    </source>
</evidence>
<dbReference type="PANTHER" id="PTHR13266:SF1">
    <property type="entry name" value="PROTEASOME INHIBITOR PI31 SUBUNIT"/>
    <property type="match status" value="1"/>
</dbReference>
<dbReference type="Pfam" id="PF08577">
    <property type="entry name" value="PI31_Prot_C"/>
    <property type="match status" value="1"/>
</dbReference>
<feature type="region of interest" description="Disordered" evidence="4">
    <location>
        <begin position="1"/>
        <end position="111"/>
    </location>
</feature>
<evidence type="ECO:0000259" key="5">
    <source>
        <dbReference type="Pfam" id="PF08577"/>
    </source>
</evidence>
<protein>
    <recommendedName>
        <fullName evidence="5">PI31 proteasome regulator C-terminal domain-containing protein</fullName>
    </recommendedName>
</protein>
<dbReference type="InterPro" id="IPR045128">
    <property type="entry name" value="PI31-like"/>
</dbReference>
<feature type="non-terminal residue" evidence="6">
    <location>
        <position position="111"/>
    </location>
</feature>
<gene>
    <name evidence="6" type="ORF">g.1123</name>
</gene>
<dbReference type="InterPro" id="IPR013886">
    <property type="entry name" value="PI31_Prot_C"/>
</dbReference>
<dbReference type="GO" id="GO:0004866">
    <property type="term" value="F:endopeptidase inhibitor activity"/>
    <property type="evidence" value="ECO:0007669"/>
    <property type="project" value="InterPro"/>
</dbReference>